<evidence type="ECO:0000313" key="10">
    <source>
        <dbReference type="Proteomes" id="UP000191154"/>
    </source>
</evidence>
<dbReference type="SUPFAM" id="SSF103481">
    <property type="entry name" value="Multidrug resistance efflux transporter EmrE"/>
    <property type="match status" value="2"/>
</dbReference>
<keyword evidence="4 7" id="KW-0812">Transmembrane</keyword>
<feature type="transmembrane region" description="Helical" evidence="7">
    <location>
        <begin position="222"/>
        <end position="241"/>
    </location>
</feature>
<dbReference type="AlphaFoldDB" id="A0A1S8MSS7"/>
<evidence type="ECO:0000256" key="2">
    <source>
        <dbReference type="ARBA" id="ARBA00007362"/>
    </source>
</evidence>
<dbReference type="GO" id="GO:0005886">
    <property type="term" value="C:plasma membrane"/>
    <property type="evidence" value="ECO:0007669"/>
    <property type="project" value="UniProtKB-SubCell"/>
</dbReference>
<dbReference type="PANTHER" id="PTHR32322:SF18">
    <property type="entry name" value="S-ADENOSYLMETHIONINE_S-ADENOSYLHOMOCYSTEINE TRANSPORTER"/>
    <property type="match status" value="1"/>
</dbReference>
<name>A0A1S8MSS7_CLOSA</name>
<sequence length="308" mass="34571">MIMDDNQRVQASKNPFILMPILLLMWGSLAATSKLLLDHLDSYQVLSYMYGLAVIVFLIILIFKGSLKDILSWKLSEISLLAVCGILAFLYDILLFKALEVIPAIEASMLNYLFPIFIVVFAIPINKEKLNVYKVSSILIGFIGTALLITKGDLVNLKFTNFKGDMMAIIAAISWGLFSNLVKKNTKDMLLSTFFITVISFVLSIFGVAFFSSFKLPQITDFYGLLWLSMSNIVAGSFLYFQALKYSPASLIASFTFFTPCVTLIFIFLLLGEKLTMIEFFASLLILSSVPVQKISVLIKNKNRKKLM</sequence>
<evidence type="ECO:0000256" key="1">
    <source>
        <dbReference type="ARBA" id="ARBA00004651"/>
    </source>
</evidence>
<reference evidence="9 10" key="1">
    <citation type="submission" date="2016-05" db="EMBL/GenBank/DDBJ databases">
        <title>Microbial solvent formation.</title>
        <authorList>
            <person name="Poehlein A."/>
            <person name="Montoya Solano J.D."/>
            <person name="Flitsch S."/>
            <person name="Krabben P."/>
            <person name="Duerre P."/>
            <person name="Daniel R."/>
        </authorList>
    </citation>
    <scope>NUCLEOTIDE SEQUENCE [LARGE SCALE GENOMIC DNA]</scope>
    <source>
        <strain evidence="9 10">L1-8</strain>
    </source>
</reference>
<accession>A0A1S8MSS7</accession>
<evidence type="ECO:0000256" key="5">
    <source>
        <dbReference type="ARBA" id="ARBA00022989"/>
    </source>
</evidence>
<comment type="caution">
    <text evidence="9">The sequence shown here is derived from an EMBL/GenBank/DDBJ whole genome shotgun (WGS) entry which is preliminary data.</text>
</comment>
<dbReference type="PANTHER" id="PTHR32322">
    <property type="entry name" value="INNER MEMBRANE TRANSPORTER"/>
    <property type="match status" value="1"/>
</dbReference>
<dbReference type="Proteomes" id="UP000191154">
    <property type="component" value="Unassembled WGS sequence"/>
</dbReference>
<feature type="transmembrane region" description="Helical" evidence="7">
    <location>
        <begin position="132"/>
        <end position="150"/>
    </location>
</feature>
<comment type="similarity">
    <text evidence="2">Belongs to the EamA transporter family.</text>
</comment>
<organism evidence="9 10">
    <name type="scientific">Clostridium saccharobutylicum</name>
    <dbReference type="NCBI Taxonomy" id="169679"/>
    <lineage>
        <taxon>Bacteria</taxon>
        <taxon>Bacillati</taxon>
        <taxon>Bacillota</taxon>
        <taxon>Clostridia</taxon>
        <taxon>Eubacteriales</taxon>
        <taxon>Clostridiaceae</taxon>
        <taxon>Clostridium</taxon>
    </lineage>
</organism>
<feature type="transmembrane region" description="Helical" evidence="7">
    <location>
        <begin position="277"/>
        <end position="299"/>
    </location>
</feature>
<feature type="transmembrane region" description="Helical" evidence="7">
    <location>
        <begin position="43"/>
        <end position="63"/>
    </location>
</feature>
<feature type="transmembrane region" description="Helical" evidence="7">
    <location>
        <begin position="248"/>
        <end position="271"/>
    </location>
</feature>
<feature type="transmembrane region" description="Helical" evidence="7">
    <location>
        <begin position="162"/>
        <end position="182"/>
    </location>
</feature>
<evidence type="ECO:0000256" key="7">
    <source>
        <dbReference type="SAM" id="Phobius"/>
    </source>
</evidence>
<keyword evidence="5 7" id="KW-1133">Transmembrane helix</keyword>
<evidence type="ECO:0000259" key="8">
    <source>
        <dbReference type="Pfam" id="PF00892"/>
    </source>
</evidence>
<feature type="transmembrane region" description="Helical" evidence="7">
    <location>
        <begin position="75"/>
        <end position="96"/>
    </location>
</feature>
<feature type="domain" description="EamA" evidence="8">
    <location>
        <begin position="163"/>
        <end position="290"/>
    </location>
</feature>
<keyword evidence="6 7" id="KW-0472">Membrane</keyword>
<dbReference type="InterPro" id="IPR037185">
    <property type="entry name" value="EmrE-like"/>
</dbReference>
<proteinExistence type="inferred from homology"/>
<evidence type="ECO:0000256" key="6">
    <source>
        <dbReference type="ARBA" id="ARBA00023136"/>
    </source>
</evidence>
<keyword evidence="3" id="KW-1003">Cell membrane</keyword>
<evidence type="ECO:0000313" key="9">
    <source>
        <dbReference type="EMBL" id="OOM07240.1"/>
    </source>
</evidence>
<feature type="transmembrane region" description="Helical" evidence="7">
    <location>
        <begin position="189"/>
        <end position="210"/>
    </location>
</feature>
<evidence type="ECO:0000256" key="4">
    <source>
        <dbReference type="ARBA" id="ARBA00022692"/>
    </source>
</evidence>
<dbReference type="EMBL" id="LZYZ01000008">
    <property type="protein sequence ID" value="OOM07240.1"/>
    <property type="molecule type" value="Genomic_DNA"/>
</dbReference>
<dbReference type="InterPro" id="IPR050638">
    <property type="entry name" value="AA-Vitamin_Transporters"/>
</dbReference>
<gene>
    <name evidence="9" type="primary">yijE</name>
    <name evidence="9" type="ORF">CLOSAC_37690</name>
</gene>
<dbReference type="Pfam" id="PF00892">
    <property type="entry name" value="EamA"/>
    <property type="match status" value="2"/>
</dbReference>
<dbReference type="STRING" id="169679.CSACC_30290"/>
<feature type="transmembrane region" description="Helical" evidence="7">
    <location>
        <begin position="102"/>
        <end position="125"/>
    </location>
</feature>
<evidence type="ECO:0000256" key="3">
    <source>
        <dbReference type="ARBA" id="ARBA00022475"/>
    </source>
</evidence>
<protein>
    <submittedName>
        <fullName evidence="9">Putative inner membrane transporter yiJE</fullName>
    </submittedName>
</protein>
<feature type="domain" description="EamA" evidence="8">
    <location>
        <begin position="18"/>
        <end position="149"/>
    </location>
</feature>
<comment type="subcellular location">
    <subcellularLocation>
        <location evidence="1">Cell membrane</location>
        <topology evidence="1">Multi-pass membrane protein</topology>
    </subcellularLocation>
</comment>
<feature type="transmembrane region" description="Helical" evidence="7">
    <location>
        <begin position="16"/>
        <end position="37"/>
    </location>
</feature>
<dbReference type="InterPro" id="IPR000620">
    <property type="entry name" value="EamA_dom"/>
</dbReference>